<keyword evidence="1" id="KW-0040">ANK repeat</keyword>
<dbReference type="SUPFAM" id="SSF48403">
    <property type="entry name" value="Ankyrin repeat"/>
    <property type="match status" value="2"/>
</dbReference>
<feature type="domain" description="Heterokaryon incompatibility" evidence="2">
    <location>
        <begin position="23"/>
        <end position="112"/>
    </location>
</feature>
<dbReference type="InterPro" id="IPR058525">
    <property type="entry name" value="DUF8212"/>
</dbReference>
<proteinExistence type="predicted"/>
<dbReference type="PANTHER" id="PTHR10622">
    <property type="entry name" value="HET DOMAIN-CONTAINING PROTEIN"/>
    <property type="match status" value="1"/>
</dbReference>
<organism evidence="4 5">
    <name type="scientific">Xylaria flabelliformis</name>
    <dbReference type="NCBI Taxonomy" id="2512241"/>
    <lineage>
        <taxon>Eukaryota</taxon>
        <taxon>Fungi</taxon>
        <taxon>Dikarya</taxon>
        <taxon>Ascomycota</taxon>
        <taxon>Pezizomycotina</taxon>
        <taxon>Sordariomycetes</taxon>
        <taxon>Xylariomycetidae</taxon>
        <taxon>Xylariales</taxon>
        <taxon>Xylariaceae</taxon>
        <taxon>Xylaria</taxon>
    </lineage>
</organism>
<dbReference type="Pfam" id="PF13637">
    <property type="entry name" value="Ank_4"/>
    <property type="match status" value="1"/>
</dbReference>
<dbReference type="Gene3D" id="1.25.40.20">
    <property type="entry name" value="Ankyrin repeat-containing domain"/>
    <property type="match status" value="2"/>
</dbReference>
<evidence type="ECO:0000313" key="4">
    <source>
        <dbReference type="EMBL" id="TRX92670.1"/>
    </source>
</evidence>
<dbReference type="Pfam" id="PF26640">
    <property type="entry name" value="DUF8212"/>
    <property type="match status" value="1"/>
</dbReference>
<dbReference type="Pfam" id="PF12796">
    <property type="entry name" value="Ank_2"/>
    <property type="match status" value="1"/>
</dbReference>
<dbReference type="InterPro" id="IPR002110">
    <property type="entry name" value="Ankyrin_rpt"/>
</dbReference>
<gene>
    <name evidence="4" type="ORF">FHL15_006344</name>
</gene>
<evidence type="ECO:0000313" key="5">
    <source>
        <dbReference type="Proteomes" id="UP000319160"/>
    </source>
</evidence>
<evidence type="ECO:0000256" key="1">
    <source>
        <dbReference type="PROSITE-ProRule" id="PRU00023"/>
    </source>
</evidence>
<name>A0A553HXJ3_9PEZI</name>
<comment type="caution">
    <text evidence="4">The sequence shown here is derived from an EMBL/GenBank/DDBJ whole genome shotgun (WGS) entry which is preliminary data.</text>
</comment>
<dbReference type="SMART" id="SM00248">
    <property type="entry name" value="ANK"/>
    <property type="match status" value="6"/>
</dbReference>
<dbReference type="EMBL" id="VFLP01000034">
    <property type="protein sequence ID" value="TRX92670.1"/>
    <property type="molecule type" value="Genomic_DNA"/>
</dbReference>
<accession>A0A553HXJ3</accession>
<dbReference type="PROSITE" id="PS50088">
    <property type="entry name" value="ANK_REPEAT"/>
    <property type="match status" value="1"/>
</dbReference>
<reference evidence="5" key="1">
    <citation type="submission" date="2019-06" db="EMBL/GenBank/DDBJ databases">
        <title>Draft genome sequence of the griseofulvin-producing fungus Xylaria cubensis strain G536.</title>
        <authorList>
            <person name="Mead M.E."/>
            <person name="Raja H.A."/>
            <person name="Steenwyk J.L."/>
            <person name="Knowles S.L."/>
            <person name="Oberlies N.H."/>
            <person name="Rokas A."/>
        </authorList>
    </citation>
    <scope>NUCLEOTIDE SEQUENCE [LARGE SCALE GENOMIC DNA]</scope>
    <source>
        <strain evidence="5">G536</strain>
    </source>
</reference>
<dbReference type="PROSITE" id="PS50297">
    <property type="entry name" value="ANK_REP_REGION"/>
    <property type="match status" value="1"/>
</dbReference>
<dbReference type="STRING" id="2512241.A0A553HXJ3"/>
<dbReference type="OrthoDB" id="20872at2759"/>
<evidence type="ECO:0008006" key="6">
    <source>
        <dbReference type="Google" id="ProtNLM"/>
    </source>
</evidence>
<dbReference type="InterPro" id="IPR010730">
    <property type="entry name" value="HET"/>
</dbReference>
<evidence type="ECO:0000259" key="2">
    <source>
        <dbReference type="Pfam" id="PF06985"/>
    </source>
</evidence>
<dbReference type="Pfam" id="PF06985">
    <property type="entry name" value="HET"/>
    <property type="match status" value="1"/>
</dbReference>
<protein>
    <recommendedName>
        <fullName evidence="6">Heterokaryon incompatibility domain-containing protein</fullName>
    </recommendedName>
</protein>
<dbReference type="PANTHER" id="PTHR10622:SF10">
    <property type="entry name" value="HET DOMAIN-CONTAINING PROTEIN"/>
    <property type="match status" value="1"/>
</dbReference>
<evidence type="ECO:0000259" key="3">
    <source>
        <dbReference type="Pfam" id="PF26640"/>
    </source>
</evidence>
<feature type="repeat" description="ANK" evidence="1">
    <location>
        <begin position="1079"/>
        <end position="1111"/>
    </location>
</feature>
<feature type="domain" description="DUF8212" evidence="3">
    <location>
        <begin position="227"/>
        <end position="296"/>
    </location>
</feature>
<sequence length="1310" mass="147395">MWLVNVENYELQWFDNEDSAPPYAILSHTWVHGAESTHQYWKTVFNTAVHATSGALKIVNCCEKARLSGYAYVWVDTCCIDKTSSAELSEAINSMFTWYQKAEVCYAYLADTPGSNHSLLSKDKWFTRGWTLQELIAPRKLSFYAADWSLIGTRESLAPEITRVCGIGEEYLTGDLEMRMARLQSASIAKRMSWAALRTTTRVEDIAYCLLGIFDINIPLIYGEGRKAFRRLQEEIIKLYPDDHSIYAWGPILEPGALSTKIQLRPFEQLDKPLLGLFAQSPKDFTNSGGVSPVPWIGRFYRMPRKGKPAPIPPVIVGKCVKIDLPVRFGKFYSEYTWTNVSEVQTRPGIHAMLLCTTSNSKHSLIILPLVAWGDGFFGRTETLAMAHNINVVPFSSVDTQQTLHVSPEIRIQPYAGDMVVRELHVTQLRNLQFTGWTTADTIDFERDKIVRVGNKLEGQFLACDFTYPNPMATGLSIILGRAQVRGTLPPVFYMEVIPSNPPFSTSLWGLKRRKRHFYYFTGPNYSYATIPHQLEGISIHGGVKRVLVTQPSNSETCNFIDIVDLQVAELNVLDGRNRTDSVHVTGTIPISIADKHNQNLTYSKSNSTFEMTTQLTFDSLHLVSKEVSRRADIIDVFKMSLVSKDIHQFIYPQILKIDGALYSRFLKHRPWSNHVAMPRSLKFFIEIDNAELVGSFLEHLDLSPNTVCHASPQCQTLLCAAVRAGAVSVVEFLLMAGANARGDQHDGNLDRPLELATENGSVGITTLLLKYRRLQASTELKDPDKSNERQKNENSQLLRYVKDSFHRPNGNEIVQKLLDYCCDVNQKNKCGLTVLHQVVGNVLFGPSPEIINSIIEAGVDVNALSEERRYGKLIQRTALNYASMNARPSDIQALLEKGASAQGAAAFDRVGRSHGLSMRSQLPLIYATPTPLHDLLIEAHKYWEKRMVNAIGFQDWDGWVEGLSRWNHQKTNVYKSVKLLIRHGLAGPQGLLDTDQNMIIDTSTVCAQLNFDYPELWYLLIQCGVLDAHRRNEFGQTFLNQLASRCCGKTLIRDPSWKPNLVRALIEAGSDPNTVDDSGMTPLHWGVFYSDFDLVKLLMELGADPVKETNGATPTHYAFGKPFPRRGPVAHKTISALRRQLSKLVRNEEECVRIELYSQYRKCEWHPVLTISSSPFMLQKHGLFVKEAERQMYAIMALLSPFAGIVTDCNGNTPRDIAENLGLLKQGDTLIPCPGQFDVVHKQSYPCHLAFSRLPGRCATECAFCCSFPRQLLDLGTGKARPIPLTLMRFTTDDGQVVHLPAEEGRVRY</sequence>
<keyword evidence="5" id="KW-1185">Reference proteome</keyword>
<dbReference type="InterPro" id="IPR036770">
    <property type="entry name" value="Ankyrin_rpt-contain_sf"/>
</dbReference>
<dbReference type="Proteomes" id="UP000319160">
    <property type="component" value="Unassembled WGS sequence"/>
</dbReference>